<feature type="transmembrane region" description="Helical" evidence="1">
    <location>
        <begin position="32"/>
        <end position="57"/>
    </location>
</feature>
<evidence type="ECO:0000313" key="2">
    <source>
        <dbReference type="EMBL" id="MCF4097284.1"/>
    </source>
</evidence>
<reference evidence="2 3" key="1">
    <citation type="submission" date="2022-01" db="EMBL/GenBank/DDBJ databases">
        <title>Maritalea mediterranea sp. nov., isolated from marine plastic residues from the Malva-rosa beach (Valencia, Spain).</title>
        <authorList>
            <person name="Vidal-Verdu A."/>
            <person name="Molina-Menor E."/>
            <person name="Pascual J."/>
            <person name="Pereto J."/>
            <person name="Porcar M."/>
        </authorList>
    </citation>
    <scope>NUCLEOTIDE SEQUENCE [LARGE SCALE GENOMIC DNA]</scope>
    <source>
        <strain evidence="2 3">P4.10X</strain>
    </source>
</reference>
<organism evidence="2 3">
    <name type="scientific">Maritalea mediterranea</name>
    <dbReference type="NCBI Taxonomy" id="2909667"/>
    <lineage>
        <taxon>Bacteria</taxon>
        <taxon>Pseudomonadati</taxon>
        <taxon>Pseudomonadota</taxon>
        <taxon>Alphaproteobacteria</taxon>
        <taxon>Hyphomicrobiales</taxon>
        <taxon>Devosiaceae</taxon>
        <taxon>Maritalea</taxon>
    </lineage>
</organism>
<sequence>MRLAFFLWLLELLTLVPYILWYLLFAAERSQYPLLITFIIVWITGYHAVVLPLIAMWRVRKFFKFLQEASSLETVRDRMSSPEKREAFITAFARENRIPKLIAKRIYARVEQALVK</sequence>
<protein>
    <submittedName>
        <fullName evidence="2">Uncharacterized protein</fullName>
    </submittedName>
</protein>
<gene>
    <name evidence="2" type="ORF">L1I42_02130</name>
</gene>
<evidence type="ECO:0000256" key="1">
    <source>
        <dbReference type="SAM" id="Phobius"/>
    </source>
</evidence>
<dbReference type="RefSeq" id="WP_236112856.1">
    <property type="nucleotide sequence ID" value="NZ_JAKGTI010000001.1"/>
</dbReference>
<keyword evidence="3" id="KW-1185">Reference proteome</keyword>
<comment type="caution">
    <text evidence="2">The sequence shown here is derived from an EMBL/GenBank/DDBJ whole genome shotgun (WGS) entry which is preliminary data.</text>
</comment>
<keyword evidence="1" id="KW-0812">Transmembrane</keyword>
<proteinExistence type="predicted"/>
<dbReference type="EMBL" id="JAKGTI010000001">
    <property type="protein sequence ID" value="MCF4097284.1"/>
    <property type="molecule type" value="Genomic_DNA"/>
</dbReference>
<evidence type="ECO:0000313" key="3">
    <source>
        <dbReference type="Proteomes" id="UP001201217"/>
    </source>
</evidence>
<dbReference type="Proteomes" id="UP001201217">
    <property type="component" value="Unassembled WGS sequence"/>
</dbReference>
<accession>A0ABS9E4U7</accession>
<keyword evidence="1" id="KW-1133">Transmembrane helix</keyword>
<name>A0ABS9E4U7_9HYPH</name>
<keyword evidence="1" id="KW-0472">Membrane</keyword>
<feature type="transmembrane region" description="Helical" evidence="1">
    <location>
        <begin position="5"/>
        <end position="26"/>
    </location>
</feature>